<accession>A0A0A2JR27</accession>
<proteinExistence type="predicted"/>
<reference evidence="1 2" key="1">
    <citation type="journal article" date="2015" name="Mol. Plant Microbe Interact.">
        <title>Genome, transcriptome, and functional analyses of Penicillium expansum provide new insights into secondary metabolism and pathogenicity.</title>
        <authorList>
            <person name="Ballester A.R."/>
            <person name="Marcet-Houben M."/>
            <person name="Levin E."/>
            <person name="Sela N."/>
            <person name="Selma-Lazaro C."/>
            <person name="Carmona L."/>
            <person name="Wisniewski M."/>
            <person name="Droby S."/>
            <person name="Gonzalez-Candelas L."/>
            <person name="Gabaldon T."/>
        </authorList>
    </citation>
    <scope>NUCLEOTIDE SEQUENCE [LARGE SCALE GENOMIC DNA]</scope>
    <source>
        <strain evidence="1 2">MD-8</strain>
    </source>
</reference>
<dbReference type="Proteomes" id="UP000030143">
    <property type="component" value="Unassembled WGS sequence"/>
</dbReference>
<comment type="caution">
    <text evidence="1">The sequence shown here is derived from an EMBL/GenBank/DDBJ whole genome shotgun (WGS) entry which is preliminary data.</text>
</comment>
<dbReference type="EMBL" id="JQFZ01000134">
    <property type="protein sequence ID" value="KGO57897.1"/>
    <property type="molecule type" value="Genomic_DNA"/>
</dbReference>
<evidence type="ECO:0000313" key="2">
    <source>
        <dbReference type="Proteomes" id="UP000030143"/>
    </source>
</evidence>
<evidence type="ECO:0000313" key="1">
    <source>
        <dbReference type="EMBL" id="KGO57897.1"/>
    </source>
</evidence>
<dbReference type="HOGENOM" id="CLU_2794723_0_0_1"/>
<gene>
    <name evidence="1" type="ORF">PEX2_040480</name>
</gene>
<name>A0A0A2JR27_PENEN</name>
<dbReference type="GeneID" id="27676742"/>
<dbReference type="VEuPathDB" id="FungiDB:PEXP_019350"/>
<dbReference type="RefSeq" id="XP_016599494.1">
    <property type="nucleotide sequence ID" value="XM_016741323.1"/>
</dbReference>
<sequence length="68" mass="7930">MICAGPTWCIWVSLERRGSCLSFASSRYVLYLKSTIVVRFIYRHSVLSYHRCKYVTVAYFSMGLAIRI</sequence>
<keyword evidence="2" id="KW-1185">Reference proteome</keyword>
<organism evidence="1 2">
    <name type="scientific">Penicillium expansum</name>
    <name type="common">Blue mold rot fungus</name>
    <dbReference type="NCBI Taxonomy" id="27334"/>
    <lineage>
        <taxon>Eukaryota</taxon>
        <taxon>Fungi</taxon>
        <taxon>Dikarya</taxon>
        <taxon>Ascomycota</taxon>
        <taxon>Pezizomycotina</taxon>
        <taxon>Eurotiomycetes</taxon>
        <taxon>Eurotiomycetidae</taxon>
        <taxon>Eurotiales</taxon>
        <taxon>Aspergillaceae</taxon>
        <taxon>Penicillium</taxon>
    </lineage>
</organism>
<dbReference type="AlphaFoldDB" id="A0A0A2JR27"/>
<protein>
    <submittedName>
        <fullName evidence="1">Uncharacterized protein</fullName>
    </submittedName>
</protein>